<proteinExistence type="predicted"/>
<organism evidence="1 2">
    <name type="scientific">Parthenolecanium corni</name>
    <dbReference type="NCBI Taxonomy" id="536013"/>
    <lineage>
        <taxon>Eukaryota</taxon>
        <taxon>Metazoa</taxon>
        <taxon>Ecdysozoa</taxon>
        <taxon>Arthropoda</taxon>
        <taxon>Hexapoda</taxon>
        <taxon>Insecta</taxon>
        <taxon>Pterygota</taxon>
        <taxon>Neoptera</taxon>
        <taxon>Paraneoptera</taxon>
        <taxon>Hemiptera</taxon>
        <taxon>Sternorrhyncha</taxon>
        <taxon>Coccoidea</taxon>
        <taxon>Coccidae</taxon>
        <taxon>Parthenolecanium</taxon>
    </lineage>
</organism>
<name>A0AAN9Y533_9HEMI</name>
<gene>
    <name evidence="1" type="ORF">V9T40_013383</name>
</gene>
<evidence type="ECO:0008006" key="3">
    <source>
        <dbReference type="Google" id="ProtNLM"/>
    </source>
</evidence>
<evidence type="ECO:0000313" key="1">
    <source>
        <dbReference type="EMBL" id="KAK7595558.1"/>
    </source>
</evidence>
<dbReference type="EMBL" id="JBBCAQ010000018">
    <property type="protein sequence ID" value="KAK7595558.1"/>
    <property type="molecule type" value="Genomic_DNA"/>
</dbReference>
<evidence type="ECO:0000313" key="2">
    <source>
        <dbReference type="Proteomes" id="UP001367676"/>
    </source>
</evidence>
<sequence>MVHVTCIAHGLNRLAETIRERFEKADTLVNNVKKIFLKAPYRVQLLKGMYPDLPLPPEPDKSEAISKVKKLFKNDEVIKEIKIINENYAFIADSITHLEIKGLPLTNALQILDDVSMKIKLAPNKSVIEKLAAVISKNKGLEIMKNLAENDIQALRKHLQFKDPDPGELSIFKFATIVSVDVERSFSVDKKILTANRRNVTVENLRRYMLVNCYHNHNKD</sequence>
<dbReference type="Proteomes" id="UP001367676">
    <property type="component" value="Unassembled WGS sequence"/>
</dbReference>
<reference evidence="1 2" key="1">
    <citation type="submission" date="2024-03" db="EMBL/GenBank/DDBJ databases">
        <title>Adaptation during the transition from Ophiocordyceps entomopathogen to insect associate is accompanied by gene loss and intensified selection.</title>
        <authorList>
            <person name="Ward C.M."/>
            <person name="Onetto C.A."/>
            <person name="Borneman A.R."/>
        </authorList>
    </citation>
    <scope>NUCLEOTIDE SEQUENCE [LARGE SCALE GENOMIC DNA]</scope>
    <source>
        <strain evidence="1">AWRI1</strain>
        <tissue evidence="1">Single Adult Female</tissue>
    </source>
</reference>
<protein>
    <recommendedName>
        <fullName evidence="3">DUF659 domain-containing protein</fullName>
    </recommendedName>
</protein>
<keyword evidence="2" id="KW-1185">Reference proteome</keyword>
<accession>A0AAN9Y533</accession>
<comment type="caution">
    <text evidence="1">The sequence shown here is derived from an EMBL/GenBank/DDBJ whole genome shotgun (WGS) entry which is preliminary data.</text>
</comment>
<dbReference type="AlphaFoldDB" id="A0AAN9Y533"/>